<dbReference type="InterPro" id="IPR011013">
    <property type="entry name" value="Gal_mutarotase_sf_dom"/>
</dbReference>
<dbReference type="InterPro" id="IPR047215">
    <property type="entry name" value="Galactose_mutarotase-like"/>
</dbReference>
<feature type="chain" id="PRO_5045098001" description="Aldose 1-epimerase" evidence="12">
    <location>
        <begin position="25"/>
        <end position="382"/>
    </location>
</feature>
<name>A0ABU7REM0_9BACT</name>
<dbReference type="InterPro" id="IPR008183">
    <property type="entry name" value="Aldose_1/G6P_1-epimerase"/>
</dbReference>
<evidence type="ECO:0000256" key="6">
    <source>
        <dbReference type="ARBA" id="ARBA00013185"/>
    </source>
</evidence>
<dbReference type="SUPFAM" id="SSF74650">
    <property type="entry name" value="Galactose mutarotase-like"/>
    <property type="match status" value="1"/>
</dbReference>
<protein>
    <recommendedName>
        <fullName evidence="7 11">Aldose 1-epimerase</fullName>
        <ecNumber evidence="6 11">5.1.3.3</ecNumber>
    </recommendedName>
</protein>
<keyword evidence="12" id="KW-0732">Signal</keyword>
<keyword evidence="14" id="KW-1185">Reference proteome</keyword>
<keyword evidence="10 11" id="KW-0119">Carbohydrate metabolism</keyword>
<comment type="subunit">
    <text evidence="5">Monomer.</text>
</comment>
<dbReference type="InterPro" id="IPR018052">
    <property type="entry name" value="Ald1_epimerase_CS"/>
</dbReference>
<dbReference type="EC" id="5.1.3.3" evidence="6 11"/>
<comment type="cofactor">
    <cofactor evidence="2">
        <name>Ca(2+)</name>
        <dbReference type="ChEBI" id="CHEBI:29108"/>
    </cofactor>
</comment>
<evidence type="ECO:0000256" key="9">
    <source>
        <dbReference type="ARBA" id="ARBA00023235"/>
    </source>
</evidence>
<dbReference type="Proteomes" id="UP001357452">
    <property type="component" value="Unassembled WGS sequence"/>
</dbReference>
<accession>A0ABU7REM0</accession>
<dbReference type="InterPro" id="IPR015443">
    <property type="entry name" value="Aldose_1-epimerase"/>
</dbReference>
<reference evidence="13 14" key="1">
    <citation type="submission" date="2024-01" db="EMBL/GenBank/DDBJ databases">
        <title>Niabella digestum sp. nov., isolated from waste digestion system.</title>
        <authorList>
            <person name="Zhang L."/>
        </authorList>
    </citation>
    <scope>NUCLEOTIDE SEQUENCE [LARGE SCALE GENOMIC DNA]</scope>
    <source>
        <strain evidence="13 14">A18</strain>
    </source>
</reference>
<evidence type="ECO:0000313" key="13">
    <source>
        <dbReference type="EMBL" id="MEE6186434.1"/>
    </source>
</evidence>
<organism evidence="13 14">
    <name type="scientific">Niabella digestorum</name>
    <dbReference type="NCBI Taxonomy" id="3117701"/>
    <lineage>
        <taxon>Bacteria</taxon>
        <taxon>Pseudomonadati</taxon>
        <taxon>Bacteroidota</taxon>
        <taxon>Chitinophagia</taxon>
        <taxon>Chitinophagales</taxon>
        <taxon>Chitinophagaceae</taxon>
        <taxon>Niabella</taxon>
    </lineage>
</organism>
<dbReference type="PROSITE" id="PS00545">
    <property type="entry name" value="ALDOSE_1_EPIMERASE"/>
    <property type="match status" value="1"/>
</dbReference>
<evidence type="ECO:0000256" key="11">
    <source>
        <dbReference type="PIRNR" id="PIRNR005096"/>
    </source>
</evidence>
<sequence length="382" mass="42107">MKKFFLLFALAPSVLFISCKSANNNEKDTAGEEETSYQLASDEAFKDTLDGKQVSIYYLRNSGIEAAVTNFGGRLINLMVPDKDGKMVDVVIGPENFNDMVKTNDYFGATIGRYGNRIANGEFTLDGVTYKLPKNNGRNNLHGGPKGFHNQVWDAVQPNDSTLELSYLSKDGEMGFPGNLQAKVVYTLTSNGEMKIEYEATTDKPTVCNLTNHTYFNLNGGGTINNHLLQINADEYTPVDSTLIPLGELAPVKGTPFDFTTPTAIGARVDEDNEQLKYGLGYDHNFVVKGEANTLRQAAKVTGDLSGITMEIFSTEPGIQFYGGNFMKGTKPMKRGTKDEYRTAFCLEPQHFPNSPNVPSYPSTTLRPGEVYKTVSVYKFSK</sequence>
<dbReference type="NCBIfam" id="NF008277">
    <property type="entry name" value="PRK11055.1"/>
    <property type="match status" value="1"/>
</dbReference>
<evidence type="ECO:0000256" key="5">
    <source>
        <dbReference type="ARBA" id="ARBA00011245"/>
    </source>
</evidence>
<dbReference type="EMBL" id="JAZGLY010000002">
    <property type="protein sequence ID" value="MEE6186434.1"/>
    <property type="molecule type" value="Genomic_DNA"/>
</dbReference>
<evidence type="ECO:0000313" key="14">
    <source>
        <dbReference type="Proteomes" id="UP001357452"/>
    </source>
</evidence>
<comment type="catalytic activity">
    <reaction evidence="1 11">
        <text>alpha-D-glucose = beta-D-glucose</text>
        <dbReference type="Rhea" id="RHEA:10264"/>
        <dbReference type="ChEBI" id="CHEBI:15903"/>
        <dbReference type="ChEBI" id="CHEBI:17925"/>
        <dbReference type="EC" id="5.1.3.3"/>
    </reaction>
</comment>
<evidence type="ECO:0000256" key="8">
    <source>
        <dbReference type="ARBA" id="ARBA00022837"/>
    </source>
</evidence>
<dbReference type="RefSeq" id="WP_330973843.1">
    <property type="nucleotide sequence ID" value="NZ_JAZGLY010000002.1"/>
</dbReference>
<dbReference type="Gene3D" id="2.70.98.10">
    <property type="match status" value="1"/>
</dbReference>
<evidence type="ECO:0000256" key="4">
    <source>
        <dbReference type="ARBA" id="ARBA00006206"/>
    </source>
</evidence>
<dbReference type="PANTHER" id="PTHR10091">
    <property type="entry name" value="ALDOSE-1-EPIMERASE"/>
    <property type="match status" value="1"/>
</dbReference>
<dbReference type="Pfam" id="PF01263">
    <property type="entry name" value="Aldose_epim"/>
    <property type="match status" value="1"/>
</dbReference>
<evidence type="ECO:0000256" key="10">
    <source>
        <dbReference type="ARBA" id="ARBA00023277"/>
    </source>
</evidence>
<dbReference type="GO" id="GO:0016853">
    <property type="term" value="F:isomerase activity"/>
    <property type="evidence" value="ECO:0007669"/>
    <property type="project" value="UniProtKB-KW"/>
</dbReference>
<evidence type="ECO:0000256" key="1">
    <source>
        <dbReference type="ARBA" id="ARBA00001614"/>
    </source>
</evidence>
<dbReference type="PROSITE" id="PS51257">
    <property type="entry name" value="PROKAR_LIPOPROTEIN"/>
    <property type="match status" value="1"/>
</dbReference>
<evidence type="ECO:0000256" key="2">
    <source>
        <dbReference type="ARBA" id="ARBA00001913"/>
    </source>
</evidence>
<evidence type="ECO:0000256" key="12">
    <source>
        <dbReference type="SAM" id="SignalP"/>
    </source>
</evidence>
<evidence type="ECO:0000256" key="3">
    <source>
        <dbReference type="ARBA" id="ARBA00005028"/>
    </source>
</evidence>
<dbReference type="PANTHER" id="PTHR10091:SF0">
    <property type="entry name" value="GALACTOSE MUTAROTASE"/>
    <property type="match status" value="1"/>
</dbReference>
<keyword evidence="9 11" id="KW-0413">Isomerase</keyword>
<gene>
    <name evidence="13" type="ORF">V2H41_04030</name>
</gene>
<dbReference type="PIRSF" id="PIRSF005096">
    <property type="entry name" value="GALM"/>
    <property type="match status" value="1"/>
</dbReference>
<keyword evidence="8" id="KW-0106">Calcium</keyword>
<comment type="caution">
    <text evidence="13">The sequence shown here is derived from an EMBL/GenBank/DDBJ whole genome shotgun (WGS) entry which is preliminary data.</text>
</comment>
<dbReference type="InterPro" id="IPR014718">
    <property type="entry name" value="GH-type_carb-bd"/>
</dbReference>
<comment type="similarity">
    <text evidence="4 11">Belongs to the aldose epimerase family.</text>
</comment>
<evidence type="ECO:0000256" key="7">
    <source>
        <dbReference type="ARBA" id="ARBA00014165"/>
    </source>
</evidence>
<proteinExistence type="inferred from homology"/>
<feature type="signal peptide" evidence="12">
    <location>
        <begin position="1"/>
        <end position="24"/>
    </location>
</feature>
<comment type="pathway">
    <text evidence="3 11">Carbohydrate metabolism; hexose metabolism.</text>
</comment>
<dbReference type="CDD" id="cd09019">
    <property type="entry name" value="galactose_mutarotase_like"/>
    <property type="match status" value="1"/>
</dbReference>